<keyword evidence="1" id="KW-1133">Transmembrane helix</keyword>
<keyword evidence="3" id="KW-1185">Reference proteome</keyword>
<organism evidence="2 3">
    <name type="scientific">Bremerella alba</name>
    <dbReference type="NCBI Taxonomy" id="980252"/>
    <lineage>
        <taxon>Bacteria</taxon>
        <taxon>Pseudomonadati</taxon>
        <taxon>Planctomycetota</taxon>
        <taxon>Planctomycetia</taxon>
        <taxon>Pirellulales</taxon>
        <taxon>Pirellulaceae</taxon>
        <taxon>Bremerella</taxon>
    </lineage>
</organism>
<dbReference type="EMBL" id="JABRWO010000018">
    <property type="protein sequence ID" value="MBA2117671.1"/>
    <property type="molecule type" value="Genomic_DNA"/>
</dbReference>
<comment type="caution">
    <text evidence="2">The sequence shown here is derived from an EMBL/GenBank/DDBJ whole genome shotgun (WGS) entry which is preliminary data.</text>
</comment>
<name>A0A7V8VAP2_9BACT</name>
<feature type="transmembrane region" description="Helical" evidence="1">
    <location>
        <begin position="53"/>
        <end position="74"/>
    </location>
</feature>
<gene>
    <name evidence="2" type="ORF">HOV93_48720</name>
</gene>
<dbReference type="PANTHER" id="PTHR34219">
    <property type="entry name" value="IRON-REGULATED INNER MEMBRANE PROTEIN-RELATED"/>
    <property type="match status" value="1"/>
</dbReference>
<dbReference type="Proteomes" id="UP000551616">
    <property type="component" value="Unassembled WGS sequence"/>
</dbReference>
<accession>A0A7V8VAP2</accession>
<dbReference type="InterPro" id="IPR005625">
    <property type="entry name" value="PepSY-ass_TM"/>
</dbReference>
<reference evidence="2 3" key="1">
    <citation type="submission" date="2020-05" db="EMBL/GenBank/DDBJ databases">
        <title>Bremerella alba sp. nov., a novel planctomycete isolated from the surface of the macroalga Fucus spiralis.</title>
        <authorList>
            <person name="Godinho O."/>
            <person name="Botelho R."/>
            <person name="Albuquerque L."/>
            <person name="Wiegand S."/>
            <person name="Da Costa M.S."/>
            <person name="Lobo-Da-Cunha A."/>
            <person name="Jogler C."/>
            <person name="Lage O.M."/>
        </authorList>
    </citation>
    <scope>NUCLEOTIDE SEQUENCE [LARGE SCALE GENOMIC DNA]</scope>
    <source>
        <strain evidence="2 3">FF15</strain>
    </source>
</reference>
<evidence type="ECO:0000256" key="1">
    <source>
        <dbReference type="SAM" id="Phobius"/>
    </source>
</evidence>
<dbReference type="Pfam" id="PF03929">
    <property type="entry name" value="PepSY_TM"/>
    <property type="match status" value="1"/>
</dbReference>
<dbReference type="PANTHER" id="PTHR34219:SF1">
    <property type="entry name" value="PEPSY DOMAIN-CONTAINING PROTEIN"/>
    <property type="match status" value="1"/>
</dbReference>
<feature type="transmembrane region" description="Helical" evidence="1">
    <location>
        <begin position="96"/>
        <end position="121"/>
    </location>
</feature>
<keyword evidence="1" id="KW-0472">Membrane</keyword>
<protein>
    <submittedName>
        <fullName evidence="2">Uncharacterized protein</fullName>
    </submittedName>
</protein>
<sequence length="138" mass="15289">MIVKNTDKMVAIDQNTGEMLHSMGPDEVPPLYKVRLLTVLIHMGQIFGMPKKIIALVTSVGLMAMVVTGIWMWWQRRPKGRTGFPRRPVEGSMPRWGWLLIAACTVILPVAGVSILVILLIDYVGNRFTNAGTSTQTA</sequence>
<evidence type="ECO:0000313" key="3">
    <source>
        <dbReference type="Proteomes" id="UP000551616"/>
    </source>
</evidence>
<evidence type="ECO:0000313" key="2">
    <source>
        <dbReference type="EMBL" id="MBA2117671.1"/>
    </source>
</evidence>
<proteinExistence type="predicted"/>
<keyword evidence="1" id="KW-0812">Transmembrane</keyword>
<dbReference type="AlphaFoldDB" id="A0A7V8VAP2"/>